<evidence type="ECO:0000313" key="10">
    <source>
        <dbReference type="EMBL" id="KXA30396.1"/>
    </source>
</evidence>
<keyword evidence="2 7" id="KW-0812">Transmembrane</keyword>
<keyword evidence="3" id="KW-0547">Nucleotide-binding</keyword>
<evidence type="ECO:0000256" key="1">
    <source>
        <dbReference type="ARBA" id="ARBA00004651"/>
    </source>
</evidence>
<dbReference type="Pfam" id="PF00005">
    <property type="entry name" value="ABC_tran"/>
    <property type="match status" value="1"/>
</dbReference>
<comment type="caution">
    <text evidence="10">The sequence shown here is derived from an EMBL/GenBank/DDBJ whole genome shotgun (WGS) entry which is preliminary data.</text>
</comment>
<feature type="transmembrane region" description="Helical" evidence="7">
    <location>
        <begin position="130"/>
        <end position="151"/>
    </location>
</feature>
<reference evidence="10 11" key="1">
    <citation type="submission" date="2016-01" db="EMBL/GenBank/DDBJ databases">
        <authorList>
            <person name="Oliw E.H."/>
        </authorList>
    </citation>
    <scope>NUCLEOTIDE SEQUENCE [LARGE SCALE GENOMIC DNA]</scope>
    <source>
        <strain evidence="10 11">CMW7756A</strain>
    </source>
</reference>
<dbReference type="PROSITE" id="PS50929">
    <property type="entry name" value="ABC_TM1F"/>
    <property type="match status" value="1"/>
</dbReference>
<evidence type="ECO:0000256" key="6">
    <source>
        <dbReference type="ARBA" id="ARBA00023136"/>
    </source>
</evidence>
<evidence type="ECO:0000259" key="9">
    <source>
        <dbReference type="PROSITE" id="PS50929"/>
    </source>
</evidence>
<evidence type="ECO:0000259" key="8">
    <source>
        <dbReference type="PROSITE" id="PS50893"/>
    </source>
</evidence>
<dbReference type="Pfam" id="PF00664">
    <property type="entry name" value="ABC_membrane"/>
    <property type="match status" value="1"/>
</dbReference>
<name>A0A133PP28_9FIRM</name>
<evidence type="ECO:0000313" key="11">
    <source>
        <dbReference type="Proteomes" id="UP000070174"/>
    </source>
</evidence>
<feature type="domain" description="ABC transporter" evidence="8">
    <location>
        <begin position="329"/>
        <end position="559"/>
    </location>
</feature>
<dbReference type="Gene3D" id="1.20.1560.10">
    <property type="entry name" value="ABC transporter type 1, transmembrane domain"/>
    <property type="match status" value="1"/>
</dbReference>
<gene>
    <name evidence="10" type="ORF">HMPREF3229_00859</name>
</gene>
<sequence>MFNKKLFNELKSEKIQILKLLLIKILQMTTNVAMIFLIGKSIEALISSSFSGSKFILFMLLIIGLNIFLIKIEASISYKASYRIKNTLRERLMKKVFSFKMEYGSKVSISEVINLGVEGIEQLNLFYSALLPQLLFSLIGPLILFCILSFLNFKIAIIMLLLIPLIPIAIMMVQKLAKKVVKTYWKSYTNLSEVFIDFLYGLTSLEVFNADEDYNDLLNEKAEDFRVKTMKLLMMQLNNITVLDLISYTGSALGIILSIYYYSKGQLSIFAAFSFILLSQEFFLPLRRLGALFHVAMNGITAANSLFEILEIESIEDFKNVLKDEKVDVEVKNLSFSYGEKEILKDLNMKIKSNKITAIVGESGCGKSTLAKLVGGFERNYNGEILYNGLSEISNDSLNENIMLVDNNPYFFKESLRYNLKMANKNADDDKLIEVLEEVGLYSYFKNIGGLDSILESAGNNLSGGQKQRLAIGRALLKEPKILILDESISNIDKESEDLILNLIQKLKEKMTIILITHRLNTVLQADYIYYLDNKKVAEEGSFEEISKGELFSGIYKYQRELEMWGLNEEIN</sequence>
<dbReference type="GO" id="GO:0005886">
    <property type="term" value="C:plasma membrane"/>
    <property type="evidence" value="ECO:0007669"/>
    <property type="project" value="UniProtKB-SubCell"/>
</dbReference>
<keyword evidence="4 10" id="KW-0067">ATP-binding</keyword>
<feature type="transmembrane region" description="Helical" evidence="7">
    <location>
        <begin position="240"/>
        <end position="261"/>
    </location>
</feature>
<evidence type="ECO:0000256" key="7">
    <source>
        <dbReference type="SAM" id="Phobius"/>
    </source>
</evidence>
<evidence type="ECO:0000256" key="3">
    <source>
        <dbReference type="ARBA" id="ARBA00022741"/>
    </source>
</evidence>
<dbReference type="InterPro" id="IPR003593">
    <property type="entry name" value="AAA+_ATPase"/>
</dbReference>
<dbReference type="Proteomes" id="UP000070174">
    <property type="component" value="Unassembled WGS sequence"/>
</dbReference>
<dbReference type="GO" id="GO:0015421">
    <property type="term" value="F:ABC-type oligopeptide transporter activity"/>
    <property type="evidence" value="ECO:0007669"/>
    <property type="project" value="TreeGrafter"/>
</dbReference>
<evidence type="ECO:0000256" key="2">
    <source>
        <dbReference type="ARBA" id="ARBA00022692"/>
    </source>
</evidence>
<dbReference type="InterPro" id="IPR011527">
    <property type="entry name" value="ABC1_TM_dom"/>
</dbReference>
<comment type="subcellular location">
    <subcellularLocation>
        <location evidence="1">Cell membrane</location>
        <topology evidence="1">Multi-pass membrane protein</topology>
    </subcellularLocation>
</comment>
<dbReference type="InterPro" id="IPR027417">
    <property type="entry name" value="P-loop_NTPase"/>
</dbReference>
<dbReference type="RefSeq" id="WP_060800041.1">
    <property type="nucleotide sequence ID" value="NZ_KQ957097.1"/>
</dbReference>
<dbReference type="PANTHER" id="PTHR43394">
    <property type="entry name" value="ATP-DEPENDENT PERMEASE MDL1, MITOCHONDRIAL"/>
    <property type="match status" value="1"/>
</dbReference>
<dbReference type="GO" id="GO:0005524">
    <property type="term" value="F:ATP binding"/>
    <property type="evidence" value="ECO:0007669"/>
    <property type="project" value="UniProtKB-KW"/>
</dbReference>
<dbReference type="SUPFAM" id="SSF52540">
    <property type="entry name" value="P-loop containing nucleoside triphosphate hydrolases"/>
    <property type="match status" value="1"/>
</dbReference>
<dbReference type="InterPro" id="IPR039421">
    <property type="entry name" value="Type_1_exporter"/>
</dbReference>
<accession>A0A133PP28</accession>
<dbReference type="InterPro" id="IPR017871">
    <property type="entry name" value="ABC_transporter-like_CS"/>
</dbReference>
<dbReference type="GO" id="GO:0016887">
    <property type="term" value="F:ATP hydrolysis activity"/>
    <property type="evidence" value="ECO:0007669"/>
    <property type="project" value="InterPro"/>
</dbReference>
<evidence type="ECO:0000256" key="4">
    <source>
        <dbReference type="ARBA" id="ARBA00022840"/>
    </source>
</evidence>
<feature type="domain" description="ABC transmembrane type-1" evidence="9">
    <location>
        <begin position="20"/>
        <end position="298"/>
    </location>
</feature>
<protein>
    <submittedName>
        <fullName evidence="10">ABC transporter, ATP-binding protein</fullName>
    </submittedName>
</protein>
<dbReference type="SUPFAM" id="SSF90123">
    <property type="entry name" value="ABC transporter transmembrane region"/>
    <property type="match status" value="1"/>
</dbReference>
<evidence type="ECO:0000256" key="5">
    <source>
        <dbReference type="ARBA" id="ARBA00022989"/>
    </source>
</evidence>
<dbReference type="PATRIC" id="fig|54005.3.peg.844"/>
<dbReference type="Gene3D" id="3.40.50.300">
    <property type="entry name" value="P-loop containing nucleotide triphosphate hydrolases"/>
    <property type="match status" value="1"/>
</dbReference>
<dbReference type="PANTHER" id="PTHR43394:SF1">
    <property type="entry name" value="ATP-BINDING CASSETTE SUB-FAMILY B MEMBER 10, MITOCHONDRIAL"/>
    <property type="match status" value="1"/>
</dbReference>
<feature type="transmembrane region" description="Helical" evidence="7">
    <location>
        <begin position="21"/>
        <end position="39"/>
    </location>
</feature>
<dbReference type="CDD" id="cd03228">
    <property type="entry name" value="ABCC_MRP_Like"/>
    <property type="match status" value="1"/>
</dbReference>
<keyword evidence="5 7" id="KW-1133">Transmembrane helix</keyword>
<feature type="transmembrane region" description="Helical" evidence="7">
    <location>
        <begin position="51"/>
        <end position="70"/>
    </location>
</feature>
<feature type="transmembrane region" description="Helical" evidence="7">
    <location>
        <begin position="157"/>
        <end position="177"/>
    </location>
</feature>
<dbReference type="InterPro" id="IPR003439">
    <property type="entry name" value="ABC_transporter-like_ATP-bd"/>
</dbReference>
<dbReference type="EMBL" id="LRQE01000025">
    <property type="protein sequence ID" value="KXA30396.1"/>
    <property type="molecule type" value="Genomic_DNA"/>
</dbReference>
<dbReference type="PROSITE" id="PS00211">
    <property type="entry name" value="ABC_TRANSPORTER_1"/>
    <property type="match status" value="1"/>
</dbReference>
<dbReference type="InterPro" id="IPR036640">
    <property type="entry name" value="ABC1_TM_sf"/>
</dbReference>
<dbReference type="PROSITE" id="PS50893">
    <property type="entry name" value="ABC_TRANSPORTER_2"/>
    <property type="match status" value="1"/>
</dbReference>
<organism evidence="10">
    <name type="scientific">Peptoniphilus harei</name>
    <dbReference type="NCBI Taxonomy" id="54005"/>
    <lineage>
        <taxon>Bacteria</taxon>
        <taxon>Bacillati</taxon>
        <taxon>Bacillota</taxon>
        <taxon>Tissierellia</taxon>
        <taxon>Tissierellales</taxon>
        <taxon>Peptoniphilaceae</taxon>
        <taxon>Peptoniphilus</taxon>
    </lineage>
</organism>
<proteinExistence type="predicted"/>
<dbReference type="AlphaFoldDB" id="A0A133PP28"/>
<dbReference type="SMART" id="SM00382">
    <property type="entry name" value="AAA"/>
    <property type="match status" value="1"/>
</dbReference>
<keyword evidence="6 7" id="KW-0472">Membrane</keyword>